<keyword evidence="6" id="KW-0325">Glycoprotein</keyword>
<dbReference type="Pfam" id="PF07686">
    <property type="entry name" value="V-set"/>
    <property type="match status" value="1"/>
</dbReference>
<dbReference type="AlphaFoldDB" id="A0A9Q0E1G4"/>
<evidence type="ECO:0000313" key="8">
    <source>
        <dbReference type="EMBL" id="KAJ3598461.1"/>
    </source>
</evidence>
<dbReference type="InterPro" id="IPR051427">
    <property type="entry name" value="Nectin/Nectin-like"/>
</dbReference>
<dbReference type="Gene3D" id="2.60.40.10">
    <property type="entry name" value="Immunoglobulins"/>
    <property type="match status" value="1"/>
</dbReference>
<evidence type="ECO:0000259" key="7">
    <source>
        <dbReference type="PROSITE" id="PS50835"/>
    </source>
</evidence>
<dbReference type="InterPro" id="IPR013783">
    <property type="entry name" value="Ig-like_fold"/>
</dbReference>
<dbReference type="Proteomes" id="UP001148018">
    <property type="component" value="Unassembled WGS sequence"/>
</dbReference>
<organism evidence="8 9">
    <name type="scientific">Muraenolepis orangiensis</name>
    <name type="common">Patagonian moray cod</name>
    <dbReference type="NCBI Taxonomy" id="630683"/>
    <lineage>
        <taxon>Eukaryota</taxon>
        <taxon>Metazoa</taxon>
        <taxon>Chordata</taxon>
        <taxon>Craniata</taxon>
        <taxon>Vertebrata</taxon>
        <taxon>Euteleostomi</taxon>
        <taxon>Actinopterygii</taxon>
        <taxon>Neopterygii</taxon>
        <taxon>Teleostei</taxon>
        <taxon>Neoteleostei</taxon>
        <taxon>Acanthomorphata</taxon>
        <taxon>Zeiogadaria</taxon>
        <taxon>Gadariae</taxon>
        <taxon>Gadiformes</taxon>
        <taxon>Muraenolepidoidei</taxon>
        <taxon>Muraenolepididae</taxon>
        <taxon>Muraenolepis</taxon>
    </lineage>
</organism>
<keyword evidence="5" id="KW-1015">Disulfide bond</keyword>
<feature type="domain" description="Ig-like" evidence="7">
    <location>
        <begin position="43"/>
        <end position="166"/>
    </location>
</feature>
<dbReference type="SMART" id="SM00409">
    <property type="entry name" value="IG"/>
    <property type="match status" value="1"/>
</dbReference>
<keyword evidence="9" id="KW-1185">Reference proteome</keyword>
<dbReference type="SUPFAM" id="SSF48726">
    <property type="entry name" value="Immunoglobulin"/>
    <property type="match status" value="1"/>
</dbReference>
<sequence length="183" mass="19867">MSHKEPALCLPYDCGHTTNTPMAIGPLKHTDDLDSIWVCEEAPYHQINAFLRAQETVVSAAVLGFTGQEVVLPCSVRKQEKNITVSQMQWSRLRGNSSEAVLVYQLPDASNVYIPEGPLKGRIRLTSVEDFSAVVREAMPADSGLYTCTLTTFPSGPLQGTTRLLVQGESPAATPHPMGLTVV</sequence>
<name>A0A9Q0E1G4_9TELE</name>
<comment type="caution">
    <text evidence="8">The sequence shown here is derived from an EMBL/GenBank/DDBJ whole genome shotgun (WGS) entry which is preliminary data.</text>
</comment>
<keyword evidence="3" id="KW-0677">Repeat</keyword>
<dbReference type="GO" id="GO:0016020">
    <property type="term" value="C:membrane"/>
    <property type="evidence" value="ECO:0007669"/>
    <property type="project" value="UniProtKB-SubCell"/>
</dbReference>
<dbReference type="PROSITE" id="PS50835">
    <property type="entry name" value="IG_LIKE"/>
    <property type="match status" value="1"/>
</dbReference>
<dbReference type="EMBL" id="JANIIK010000109">
    <property type="protein sequence ID" value="KAJ3598461.1"/>
    <property type="molecule type" value="Genomic_DNA"/>
</dbReference>
<evidence type="ECO:0000256" key="1">
    <source>
        <dbReference type="ARBA" id="ARBA00004370"/>
    </source>
</evidence>
<evidence type="ECO:0000313" key="9">
    <source>
        <dbReference type="Proteomes" id="UP001148018"/>
    </source>
</evidence>
<dbReference type="PANTHER" id="PTHR23277">
    <property type="entry name" value="NECTIN-RELATED"/>
    <property type="match status" value="1"/>
</dbReference>
<dbReference type="GO" id="GO:0007156">
    <property type="term" value="P:homophilic cell adhesion via plasma membrane adhesion molecules"/>
    <property type="evidence" value="ECO:0007669"/>
    <property type="project" value="TreeGrafter"/>
</dbReference>
<dbReference type="PANTHER" id="PTHR23277:SF108">
    <property type="entry name" value="FASCICLIN-3"/>
    <property type="match status" value="1"/>
</dbReference>
<dbReference type="InterPro" id="IPR003599">
    <property type="entry name" value="Ig_sub"/>
</dbReference>
<accession>A0A9Q0E1G4</accession>
<dbReference type="GO" id="GO:0007157">
    <property type="term" value="P:heterophilic cell-cell adhesion via plasma membrane cell adhesion molecules"/>
    <property type="evidence" value="ECO:0007669"/>
    <property type="project" value="TreeGrafter"/>
</dbReference>
<dbReference type="OrthoDB" id="9948163at2759"/>
<evidence type="ECO:0000256" key="6">
    <source>
        <dbReference type="ARBA" id="ARBA00023180"/>
    </source>
</evidence>
<reference evidence="8" key="1">
    <citation type="submission" date="2022-07" db="EMBL/GenBank/DDBJ databases">
        <title>Chromosome-level genome of Muraenolepis orangiensis.</title>
        <authorList>
            <person name="Kim J."/>
        </authorList>
    </citation>
    <scope>NUCLEOTIDE SEQUENCE</scope>
    <source>
        <strain evidence="8">KU_S4_2022</strain>
        <tissue evidence="8">Muscle</tissue>
    </source>
</reference>
<protein>
    <recommendedName>
        <fullName evidence="7">Ig-like domain-containing protein</fullName>
    </recommendedName>
</protein>
<keyword evidence="2" id="KW-0732">Signal</keyword>
<evidence type="ECO:0000256" key="5">
    <source>
        <dbReference type="ARBA" id="ARBA00023157"/>
    </source>
</evidence>
<proteinExistence type="predicted"/>
<evidence type="ECO:0000256" key="4">
    <source>
        <dbReference type="ARBA" id="ARBA00023136"/>
    </source>
</evidence>
<dbReference type="InterPro" id="IPR007110">
    <property type="entry name" value="Ig-like_dom"/>
</dbReference>
<keyword evidence="4" id="KW-0472">Membrane</keyword>
<dbReference type="InterPro" id="IPR036179">
    <property type="entry name" value="Ig-like_dom_sf"/>
</dbReference>
<comment type="subcellular location">
    <subcellularLocation>
        <location evidence="1">Membrane</location>
    </subcellularLocation>
</comment>
<dbReference type="GO" id="GO:0005912">
    <property type="term" value="C:adherens junction"/>
    <property type="evidence" value="ECO:0007669"/>
    <property type="project" value="TreeGrafter"/>
</dbReference>
<evidence type="ECO:0000256" key="3">
    <source>
        <dbReference type="ARBA" id="ARBA00022737"/>
    </source>
</evidence>
<dbReference type="InterPro" id="IPR013106">
    <property type="entry name" value="Ig_V-set"/>
</dbReference>
<evidence type="ECO:0000256" key="2">
    <source>
        <dbReference type="ARBA" id="ARBA00022729"/>
    </source>
</evidence>
<gene>
    <name evidence="8" type="ORF">NHX12_001971</name>
</gene>